<dbReference type="Gene3D" id="2.70.70.10">
    <property type="entry name" value="Glucose Permease (Domain IIA)"/>
    <property type="match status" value="1"/>
</dbReference>
<reference evidence="1" key="1">
    <citation type="submission" date="2019-08" db="EMBL/GenBank/DDBJ databases">
        <authorList>
            <person name="Kucharzyk K."/>
            <person name="Murdoch R.W."/>
            <person name="Higgins S."/>
            <person name="Loffler F."/>
        </authorList>
    </citation>
    <scope>NUCLEOTIDE SEQUENCE</scope>
</reference>
<dbReference type="EMBL" id="VSSQ01082947">
    <property type="protein sequence ID" value="MPN31427.1"/>
    <property type="molecule type" value="Genomic_DNA"/>
</dbReference>
<gene>
    <name evidence="1" type="ORF">SDC9_178901</name>
</gene>
<name>A0A645GXH6_9ZZZZ</name>
<evidence type="ECO:0000313" key="1">
    <source>
        <dbReference type="EMBL" id="MPN31427.1"/>
    </source>
</evidence>
<proteinExistence type="predicted"/>
<sequence length="126" mass="13604">MTAMATMPAPTATATLAPTPTATQLPLVSGGVSPLQGIENSELRLVTSNPFKFKYPYVEASGSDYNHTGIDLAFFKFKDFTTVLGHPIQSVLPGKVVESLSDRWPYGNMILIETPLSRLSPEYLAA</sequence>
<comment type="caution">
    <text evidence="1">The sequence shown here is derived from an EMBL/GenBank/DDBJ whole genome shotgun (WGS) entry which is preliminary data.</text>
</comment>
<organism evidence="1">
    <name type="scientific">bioreactor metagenome</name>
    <dbReference type="NCBI Taxonomy" id="1076179"/>
    <lineage>
        <taxon>unclassified sequences</taxon>
        <taxon>metagenomes</taxon>
        <taxon>ecological metagenomes</taxon>
    </lineage>
</organism>
<dbReference type="InterPro" id="IPR011055">
    <property type="entry name" value="Dup_hybrid_motif"/>
</dbReference>
<protein>
    <submittedName>
        <fullName evidence="1">Uncharacterized protein</fullName>
    </submittedName>
</protein>
<dbReference type="AlphaFoldDB" id="A0A645GXH6"/>
<accession>A0A645GXH6</accession>